<dbReference type="HOGENOM" id="CLU_1894314_0_0_10"/>
<proteinExistence type="predicted"/>
<dbReference type="AlphaFoldDB" id="A0A0E2LQJ9"/>
<dbReference type="Proteomes" id="UP000016630">
    <property type="component" value="Unassembled WGS sequence"/>
</dbReference>
<dbReference type="EMBL" id="AWUW01000086">
    <property type="protein sequence ID" value="ERJ66130.1"/>
    <property type="molecule type" value="Genomic_DNA"/>
</dbReference>
<evidence type="ECO:0000313" key="2">
    <source>
        <dbReference type="Proteomes" id="UP000016630"/>
    </source>
</evidence>
<gene>
    <name evidence="1" type="ORF">HMPREF1555_01245</name>
</gene>
<sequence>MPTEYFFVPKYSSKYGKKQQTEKQWPVPEMGWQPGAVNSNFALQSSALILIGSFVRIIKVDSNATSCIHFGGIDAKDECLQPAGCRNTNQKRSDCGACFLKMWRENFFVLEREFFASRTKTKIFSPYVFRSVQ</sequence>
<dbReference type="Pfam" id="PF07877">
    <property type="entry name" value="DUF1661"/>
    <property type="match status" value="1"/>
</dbReference>
<dbReference type="InterPro" id="IPR012456">
    <property type="entry name" value="DUF1661"/>
</dbReference>
<organism evidence="1 2">
    <name type="scientific">Porphyromonas gingivalis F0570</name>
    <dbReference type="NCBI Taxonomy" id="1227271"/>
    <lineage>
        <taxon>Bacteria</taxon>
        <taxon>Pseudomonadati</taxon>
        <taxon>Bacteroidota</taxon>
        <taxon>Bacteroidia</taxon>
        <taxon>Bacteroidales</taxon>
        <taxon>Porphyromonadaceae</taxon>
        <taxon>Porphyromonas</taxon>
    </lineage>
</organism>
<accession>A0A0E2LQJ9</accession>
<protein>
    <submittedName>
        <fullName evidence="1">Uncharacterized protein</fullName>
    </submittedName>
</protein>
<reference evidence="1 2" key="1">
    <citation type="submission" date="2013-06" db="EMBL/GenBank/DDBJ databases">
        <authorList>
            <person name="Weinstock G."/>
            <person name="Sodergren E."/>
            <person name="Lobos E.A."/>
            <person name="Fulton L."/>
            <person name="Fulton R."/>
            <person name="Courtney L."/>
            <person name="Fronick C."/>
            <person name="O'Laughlin M."/>
            <person name="Godfrey J."/>
            <person name="Wilson R.M."/>
            <person name="Miner T."/>
            <person name="Farmer C."/>
            <person name="Delehaunty K."/>
            <person name="Cordes M."/>
            <person name="Minx P."/>
            <person name="Tomlinson C."/>
            <person name="Chen J."/>
            <person name="Wollam A."/>
            <person name="Pepin K.H."/>
            <person name="Bhonagiri V."/>
            <person name="Zhang X."/>
            <person name="Warren W."/>
            <person name="Mitreva M."/>
            <person name="Mardis E.R."/>
            <person name="Wilson R.K."/>
        </authorList>
    </citation>
    <scope>NUCLEOTIDE SEQUENCE [LARGE SCALE GENOMIC DNA]</scope>
    <source>
        <strain evidence="1 2">F0570</strain>
    </source>
</reference>
<name>A0A0E2LQJ9_PORGN</name>
<evidence type="ECO:0000313" key="1">
    <source>
        <dbReference type="EMBL" id="ERJ66130.1"/>
    </source>
</evidence>
<comment type="caution">
    <text evidence="1">The sequence shown here is derived from an EMBL/GenBank/DDBJ whole genome shotgun (WGS) entry which is preliminary data.</text>
</comment>